<keyword evidence="1" id="KW-0805">Transcription regulation</keyword>
<evidence type="ECO:0000313" key="6">
    <source>
        <dbReference type="Proteomes" id="UP000287171"/>
    </source>
</evidence>
<dbReference type="EMBL" id="BIFT01000001">
    <property type="protein sequence ID" value="GCE27523.1"/>
    <property type="molecule type" value="Genomic_DNA"/>
</dbReference>
<sequence>MSRDSTKLLDPIGWRLLEVLQQNARLSLAEIGRLVGLSAAGVADRIRRYEDAGIIGGYHAHICPEAVGLSVKAFLHLRVPVTQTQRFLEIAQQTPEIHECSFVTGEETYIAIVYVESLDHLAEVIEHLRVYGEIVTSLVLKTPISSRLFGPNRYHDH</sequence>
<keyword evidence="3" id="KW-0804">Transcription</keyword>
<dbReference type="SUPFAM" id="SSF46785">
    <property type="entry name" value="Winged helix' DNA-binding domain"/>
    <property type="match status" value="1"/>
</dbReference>
<keyword evidence="2" id="KW-0238">DNA-binding</keyword>
<keyword evidence="6" id="KW-1185">Reference proteome</keyword>
<dbReference type="SUPFAM" id="SSF54909">
    <property type="entry name" value="Dimeric alpha+beta barrel"/>
    <property type="match status" value="1"/>
</dbReference>
<dbReference type="Gene3D" id="3.30.70.920">
    <property type="match status" value="1"/>
</dbReference>
<dbReference type="PANTHER" id="PTHR30154:SF53">
    <property type="entry name" value="HTH-TYPE TRANSCRIPTIONAL REGULATOR LRPC"/>
    <property type="match status" value="1"/>
</dbReference>
<dbReference type="PANTHER" id="PTHR30154">
    <property type="entry name" value="LEUCINE-RESPONSIVE REGULATORY PROTEIN"/>
    <property type="match status" value="1"/>
</dbReference>
<evidence type="ECO:0000313" key="5">
    <source>
        <dbReference type="EMBL" id="GCE27523.1"/>
    </source>
</evidence>
<dbReference type="InterPro" id="IPR019888">
    <property type="entry name" value="Tscrpt_reg_AsnC-like"/>
</dbReference>
<dbReference type="Pfam" id="PF13404">
    <property type="entry name" value="HTH_AsnC-type"/>
    <property type="match status" value="1"/>
</dbReference>
<gene>
    <name evidence="5" type="ORF">KDA_30070</name>
</gene>
<proteinExistence type="predicted"/>
<feature type="domain" description="HTH asnC-type" evidence="4">
    <location>
        <begin position="9"/>
        <end position="70"/>
    </location>
</feature>
<evidence type="ECO:0000259" key="4">
    <source>
        <dbReference type="PROSITE" id="PS50956"/>
    </source>
</evidence>
<comment type="caution">
    <text evidence="5">The sequence shown here is derived from an EMBL/GenBank/DDBJ whole genome shotgun (WGS) entry which is preliminary data.</text>
</comment>
<dbReference type="InterPro" id="IPR036388">
    <property type="entry name" value="WH-like_DNA-bd_sf"/>
</dbReference>
<dbReference type="Pfam" id="PF01037">
    <property type="entry name" value="AsnC_trans_reg"/>
    <property type="match status" value="1"/>
</dbReference>
<reference evidence="6" key="1">
    <citation type="submission" date="2018-12" db="EMBL/GenBank/DDBJ databases">
        <title>Tengunoibacter tsumagoiensis gen. nov., sp. nov., Dictyobacter kobayashii sp. nov., D. alpinus sp. nov., and D. joshuensis sp. nov. and description of Dictyobacteraceae fam. nov. within the order Ktedonobacterales isolated from Tengu-no-mugimeshi.</title>
        <authorList>
            <person name="Wang C.M."/>
            <person name="Zheng Y."/>
            <person name="Sakai Y."/>
            <person name="Toyoda A."/>
            <person name="Minakuchi Y."/>
            <person name="Abe K."/>
            <person name="Yokota A."/>
            <person name="Yabe S."/>
        </authorList>
    </citation>
    <scope>NUCLEOTIDE SEQUENCE [LARGE SCALE GENOMIC DNA]</scope>
    <source>
        <strain evidence="6">Uno16</strain>
    </source>
</reference>
<organism evidence="5 6">
    <name type="scientific">Dictyobacter alpinus</name>
    <dbReference type="NCBI Taxonomy" id="2014873"/>
    <lineage>
        <taxon>Bacteria</taxon>
        <taxon>Bacillati</taxon>
        <taxon>Chloroflexota</taxon>
        <taxon>Ktedonobacteria</taxon>
        <taxon>Ktedonobacterales</taxon>
        <taxon>Dictyobacteraceae</taxon>
        <taxon>Dictyobacter</taxon>
    </lineage>
</organism>
<dbReference type="Proteomes" id="UP000287171">
    <property type="component" value="Unassembled WGS sequence"/>
</dbReference>
<dbReference type="InterPro" id="IPR011008">
    <property type="entry name" value="Dimeric_a/b-barrel"/>
</dbReference>
<dbReference type="RefSeq" id="WP_126627860.1">
    <property type="nucleotide sequence ID" value="NZ_BIFT01000001.1"/>
</dbReference>
<dbReference type="GO" id="GO:0043200">
    <property type="term" value="P:response to amino acid"/>
    <property type="evidence" value="ECO:0007669"/>
    <property type="project" value="TreeGrafter"/>
</dbReference>
<dbReference type="OrthoDB" id="34294at2"/>
<evidence type="ECO:0000256" key="3">
    <source>
        <dbReference type="ARBA" id="ARBA00023163"/>
    </source>
</evidence>
<dbReference type="InterPro" id="IPR036390">
    <property type="entry name" value="WH_DNA-bd_sf"/>
</dbReference>
<dbReference type="GO" id="GO:0043565">
    <property type="term" value="F:sequence-specific DNA binding"/>
    <property type="evidence" value="ECO:0007669"/>
    <property type="project" value="InterPro"/>
</dbReference>
<dbReference type="InterPro" id="IPR000485">
    <property type="entry name" value="AsnC-type_HTH_dom"/>
</dbReference>
<dbReference type="PRINTS" id="PR00033">
    <property type="entry name" value="HTHASNC"/>
</dbReference>
<name>A0A402B7Y0_9CHLR</name>
<dbReference type="GO" id="GO:0005829">
    <property type="term" value="C:cytosol"/>
    <property type="evidence" value="ECO:0007669"/>
    <property type="project" value="TreeGrafter"/>
</dbReference>
<protein>
    <submittedName>
        <fullName evidence="5">AsnC family transcriptional regulator</fullName>
    </submittedName>
</protein>
<evidence type="ECO:0000256" key="2">
    <source>
        <dbReference type="ARBA" id="ARBA00023125"/>
    </source>
</evidence>
<evidence type="ECO:0000256" key="1">
    <source>
        <dbReference type="ARBA" id="ARBA00023015"/>
    </source>
</evidence>
<dbReference type="Gene3D" id="1.10.10.10">
    <property type="entry name" value="Winged helix-like DNA-binding domain superfamily/Winged helix DNA-binding domain"/>
    <property type="match status" value="1"/>
</dbReference>
<accession>A0A402B7Y0</accession>
<dbReference type="InterPro" id="IPR019887">
    <property type="entry name" value="Tscrpt_reg_AsnC/Lrp_C"/>
</dbReference>
<dbReference type="AlphaFoldDB" id="A0A402B7Y0"/>
<dbReference type="PROSITE" id="PS50956">
    <property type="entry name" value="HTH_ASNC_2"/>
    <property type="match status" value="1"/>
</dbReference>
<dbReference type="SMART" id="SM00344">
    <property type="entry name" value="HTH_ASNC"/>
    <property type="match status" value="1"/>
</dbReference>